<gene>
    <name evidence="1" type="ORF">HPP92_026263</name>
</gene>
<evidence type="ECO:0000313" key="2">
    <source>
        <dbReference type="Proteomes" id="UP000636800"/>
    </source>
</evidence>
<dbReference type="EMBL" id="JADCNL010000042">
    <property type="protein sequence ID" value="KAG0451844.1"/>
    <property type="molecule type" value="Genomic_DNA"/>
</dbReference>
<evidence type="ECO:0000313" key="1">
    <source>
        <dbReference type="EMBL" id="KAG0451844.1"/>
    </source>
</evidence>
<dbReference type="AlphaFoldDB" id="A0A835PH97"/>
<keyword evidence="2" id="KW-1185">Reference proteome</keyword>
<protein>
    <submittedName>
        <fullName evidence="1">Uncharacterized protein</fullName>
    </submittedName>
</protein>
<accession>A0A835PH97</accession>
<proteinExistence type="predicted"/>
<dbReference type="Proteomes" id="UP000636800">
    <property type="component" value="Unassembled WGS sequence"/>
</dbReference>
<comment type="caution">
    <text evidence="1">The sequence shown here is derived from an EMBL/GenBank/DDBJ whole genome shotgun (WGS) entry which is preliminary data.</text>
</comment>
<name>A0A835PH97_VANPL</name>
<organism evidence="1 2">
    <name type="scientific">Vanilla planifolia</name>
    <name type="common">Vanilla</name>
    <dbReference type="NCBI Taxonomy" id="51239"/>
    <lineage>
        <taxon>Eukaryota</taxon>
        <taxon>Viridiplantae</taxon>
        <taxon>Streptophyta</taxon>
        <taxon>Embryophyta</taxon>
        <taxon>Tracheophyta</taxon>
        <taxon>Spermatophyta</taxon>
        <taxon>Magnoliopsida</taxon>
        <taxon>Liliopsida</taxon>
        <taxon>Asparagales</taxon>
        <taxon>Orchidaceae</taxon>
        <taxon>Vanilloideae</taxon>
        <taxon>Vanilleae</taxon>
        <taxon>Vanilla</taxon>
    </lineage>
</organism>
<sequence>MLSFVKQLGIAPHSNYRDSIEWIQSIAKLVAHLGAVFEEFDDTYAQAFGVQPMRPTPNSMGMLDQPENLLLEWRRQWGRRGSRVIKTAGASTTLAYRKQRRLRRRTSICSRGGRISPDPCHQFPTGRHRLAPNPHSTMASSASPAKAKFGTQHGLEPHIAEERGYTATATTTHIGCRAFPVITGSRKQTPCSGLAIQNQSN</sequence>
<reference evidence="1 2" key="1">
    <citation type="journal article" date="2020" name="Nat. Food">
        <title>A phased Vanilla planifolia genome enables genetic improvement of flavour and production.</title>
        <authorList>
            <person name="Hasing T."/>
            <person name="Tang H."/>
            <person name="Brym M."/>
            <person name="Khazi F."/>
            <person name="Huang T."/>
            <person name="Chambers A.H."/>
        </authorList>
    </citation>
    <scope>NUCLEOTIDE SEQUENCE [LARGE SCALE GENOMIC DNA]</scope>
    <source>
        <tissue evidence="1">Leaf</tissue>
    </source>
</reference>